<sequence length="439" mass="46235">MRGVASSASGLRRTTSRCLAHAQAPFCSRPSHAAPSPRAPAHGSSTATAAAANGASSSGSSSGSSTHVDGSPVLDIPAMVGPPPPAPGPGVMVAYFADHWKVPLPEGHRFPMLKYAATRAALQADGSLEGRLQLRPAAPAALEDVALVHCRQYVERFRLDAMTEPEMRNVGFPWSRQLVGRTFSSCGGTVAATHLVLQQGRGIAGNIAGGTHHAFRDRGEGFCVFNDIAVAARVALRDYGLDSILVLDLDVHQGNGTADIFADEPRVTTFDIFGDKNYPWKSRRTNTYDLPLPDDTGDDEYLALLRSWLPRLLADHRPQLILFQAGVDALKGDSFGRLGLSRGGLLARNNLVYSTALEAGVPLVVTMGGGYTRPMDASVAAHTDVYRTAAYRLSAWEAAAEQRQQGQGQQPGGATGRKEGRGRAVAAAAAAAAAASGQH</sequence>
<dbReference type="AlphaFoldDB" id="A0A835SQ03"/>
<feature type="region of interest" description="Disordered" evidence="2">
    <location>
        <begin position="402"/>
        <end position="424"/>
    </location>
</feature>
<accession>A0A835SQ03</accession>
<proteinExistence type="predicted"/>
<dbReference type="GO" id="GO:0040029">
    <property type="term" value="P:epigenetic regulation of gene expression"/>
    <property type="evidence" value="ECO:0007669"/>
    <property type="project" value="TreeGrafter"/>
</dbReference>
<dbReference type="PRINTS" id="PR01270">
    <property type="entry name" value="HDASUPER"/>
</dbReference>
<dbReference type="Pfam" id="PF00850">
    <property type="entry name" value="Hist_deacetyl"/>
    <property type="match status" value="1"/>
</dbReference>
<dbReference type="GO" id="GO:0016787">
    <property type="term" value="F:hydrolase activity"/>
    <property type="evidence" value="ECO:0007669"/>
    <property type="project" value="UniProtKB-KW"/>
</dbReference>
<feature type="domain" description="Histone deacetylase" evidence="3">
    <location>
        <begin position="112"/>
        <end position="382"/>
    </location>
</feature>
<dbReference type="EMBL" id="JAEHOC010000065">
    <property type="protein sequence ID" value="KAG2424460.1"/>
    <property type="molecule type" value="Genomic_DNA"/>
</dbReference>
<dbReference type="InterPro" id="IPR023801">
    <property type="entry name" value="His_deacetylse_dom"/>
</dbReference>
<dbReference type="InterPro" id="IPR044150">
    <property type="entry name" value="HDAC_classIV"/>
</dbReference>
<comment type="caution">
    <text evidence="4">The sequence shown here is derived from an EMBL/GenBank/DDBJ whole genome shotgun (WGS) entry which is preliminary data.</text>
</comment>
<keyword evidence="5" id="KW-1185">Reference proteome</keyword>
<keyword evidence="1" id="KW-0378">Hydrolase</keyword>
<evidence type="ECO:0000256" key="2">
    <source>
        <dbReference type="SAM" id="MobiDB-lite"/>
    </source>
</evidence>
<evidence type="ECO:0000313" key="4">
    <source>
        <dbReference type="EMBL" id="KAG2424460.1"/>
    </source>
</evidence>
<dbReference type="GO" id="GO:0004407">
    <property type="term" value="F:histone deacetylase activity"/>
    <property type="evidence" value="ECO:0007669"/>
    <property type="project" value="InterPro"/>
</dbReference>
<dbReference type="PANTHER" id="PTHR10625">
    <property type="entry name" value="HISTONE DEACETYLASE HDAC1-RELATED"/>
    <property type="match status" value="1"/>
</dbReference>
<name>A0A835SQ03_CHLIN</name>
<feature type="compositionally biased region" description="Low complexity" evidence="2">
    <location>
        <begin position="28"/>
        <end position="66"/>
    </location>
</feature>
<dbReference type="Proteomes" id="UP000650467">
    <property type="component" value="Unassembled WGS sequence"/>
</dbReference>
<dbReference type="InterPro" id="IPR023696">
    <property type="entry name" value="Ureohydrolase_dom_sf"/>
</dbReference>
<dbReference type="SUPFAM" id="SSF52768">
    <property type="entry name" value="Arginase/deacetylase"/>
    <property type="match status" value="1"/>
</dbReference>
<dbReference type="Gene3D" id="3.40.800.20">
    <property type="entry name" value="Histone deacetylase domain"/>
    <property type="match status" value="1"/>
</dbReference>
<organism evidence="4 5">
    <name type="scientific">Chlamydomonas incerta</name>
    <dbReference type="NCBI Taxonomy" id="51695"/>
    <lineage>
        <taxon>Eukaryota</taxon>
        <taxon>Viridiplantae</taxon>
        <taxon>Chlorophyta</taxon>
        <taxon>core chlorophytes</taxon>
        <taxon>Chlorophyceae</taxon>
        <taxon>CS clade</taxon>
        <taxon>Chlamydomonadales</taxon>
        <taxon>Chlamydomonadaceae</taxon>
        <taxon>Chlamydomonas</taxon>
    </lineage>
</organism>
<evidence type="ECO:0000256" key="1">
    <source>
        <dbReference type="ARBA" id="ARBA00022801"/>
    </source>
</evidence>
<reference evidence="4" key="1">
    <citation type="journal article" date="2020" name="bioRxiv">
        <title>Comparative genomics of Chlamydomonas.</title>
        <authorList>
            <person name="Craig R.J."/>
            <person name="Hasan A.R."/>
            <person name="Ness R.W."/>
            <person name="Keightley P.D."/>
        </authorList>
    </citation>
    <scope>NUCLEOTIDE SEQUENCE</scope>
    <source>
        <strain evidence="4">SAG 7.73</strain>
    </source>
</reference>
<evidence type="ECO:0000259" key="3">
    <source>
        <dbReference type="Pfam" id="PF00850"/>
    </source>
</evidence>
<dbReference type="InterPro" id="IPR000286">
    <property type="entry name" value="HDACs"/>
</dbReference>
<evidence type="ECO:0000313" key="5">
    <source>
        <dbReference type="Proteomes" id="UP000650467"/>
    </source>
</evidence>
<feature type="region of interest" description="Disordered" evidence="2">
    <location>
        <begin position="28"/>
        <end position="82"/>
    </location>
</feature>
<dbReference type="InterPro" id="IPR037138">
    <property type="entry name" value="His_deacetylse_dom_sf"/>
</dbReference>
<protein>
    <recommendedName>
        <fullName evidence="3">Histone deacetylase domain-containing protein</fullName>
    </recommendedName>
</protein>
<dbReference type="OrthoDB" id="437693at2759"/>
<gene>
    <name evidence="4" type="ORF">HXX76_014512</name>
</gene>
<dbReference type="CDD" id="cd09993">
    <property type="entry name" value="HDAC_classIV"/>
    <property type="match status" value="1"/>
</dbReference>
<dbReference type="PANTHER" id="PTHR10625:SF19">
    <property type="entry name" value="HISTONE DEACETYLASE 12"/>
    <property type="match status" value="1"/>
</dbReference>